<proteinExistence type="predicted"/>
<dbReference type="VEuPathDB" id="PiroplasmaDB:BmR1_04g05200"/>
<gene>
    <name evidence="1" type="ORF">BmR1_04g05200</name>
</gene>
<dbReference type="Proteomes" id="UP000002899">
    <property type="component" value="Chromosome IV"/>
</dbReference>
<evidence type="ECO:0000313" key="1">
    <source>
        <dbReference type="EMBL" id="CCF75238.1"/>
    </source>
</evidence>
<dbReference type="KEGG" id="bmic:BmR1_04g05200"/>
<sequence length="98" mass="11006">MDSLISCALFLHEQLLLIQNLESKPPLDTRNTINDNADTEISKLLKISSSLNKIIFSKRKNNKVDFGKVVAPEYNLENLGLSAETIRFLRQSNTSIGD</sequence>
<dbReference type="RefSeq" id="XP_012649646.1">
    <property type="nucleotide sequence ID" value="XM_012794192.1"/>
</dbReference>
<keyword evidence="2" id="KW-1185">Reference proteome</keyword>
<dbReference type="AlphaFoldDB" id="I7J885"/>
<name>I7J885_BABMR</name>
<reference evidence="1 2" key="3">
    <citation type="journal article" date="2016" name="Sci. Rep.">
        <title>Genome-wide diversity and gene expression profiling of Babesia microti isolates identify polymorphic genes that mediate host-pathogen interactions.</title>
        <authorList>
            <person name="Silva J.C."/>
            <person name="Cornillot E."/>
            <person name="McCracken C."/>
            <person name="Usmani-Brown S."/>
            <person name="Dwivedi A."/>
            <person name="Ifeonu O.O."/>
            <person name="Crabtree J."/>
            <person name="Gotia H.T."/>
            <person name="Virji A.Z."/>
            <person name="Reynes C."/>
            <person name="Colinge J."/>
            <person name="Kumar V."/>
            <person name="Lawres L."/>
            <person name="Pazzi J.E."/>
            <person name="Pablo J.V."/>
            <person name="Hung C."/>
            <person name="Brancato J."/>
            <person name="Kumari P."/>
            <person name="Orvis J."/>
            <person name="Tretina K."/>
            <person name="Chibucos M."/>
            <person name="Ott S."/>
            <person name="Sadzewicz L."/>
            <person name="Sengamalay N."/>
            <person name="Shetty A.C."/>
            <person name="Su Q."/>
            <person name="Tallon L."/>
            <person name="Fraser C.M."/>
            <person name="Frutos R."/>
            <person name="Molina D.M."/>
            <person name="Krause P.J."/>
            <person name="Ben Mamoun C."/>
        </authorList>
    </citation>
    <scope>NUCLEOTIDE SEQUENCE [LARGE SCALE GENOMIC DNA]</scope>
    <source>
        <strain evidence="1 2">RI</strain>
    </source>
</reference>
<evidence type="ECO:0000313" key="2">
    <source>
        <dbReference type="Proteomes" id="UP000002899"/>
    </source>
</evidence>
<accession>I7J885</accession>
<organism evidence="1 2">
    <name type="scientific">Babesia microti (strain RI)</name>
    <dbReference type="NCBI Taxonomy" id="1133968"/>
    <lineage>
        <taxon>Eukaryota</taxon>
        <taxon>Sar</taxon>
        <taxon>Alveolata</taxon>
        <taxon>Apicomplexa</taxon>
        <taxon>Aconoidasida</taxon>
        <taxon>Piroplasmida</taxon>
        <taxon>Babesiidae</taxon>
        <taxon>Babesia</taxon>
    </lineage>
</organism>
<reference evidence="1 2" key="2">
    <citation type="journal article" date="2013" name="PLoS ONE">
        <title>Whole genome mapping and re-organization of the nuclear and mitochondrial genomes of Babesia microti isolates.</title>
        <authorList>
            <person name="Cornillot E."/>
            <person name="Dassouli A."/>
            <person name="Garg A."/>
            <person name="Pachikara N."/>
            <person name="Randazzo S."/>
            <person name="Depoix D."/>
            <person name="Carcy B."/>
            <person name="Delbecq S."/>
            <person name="Frutos R."/>
            <person name="Silva J.C."/>
            <person name="Sutton R."/>
            <person name="Krause P.J."/>
            <person name="Mamoun C.B."/>
        </authorList>
    </citation>
    <scope>NUCLEOTIDE SEQUENCE [LARGE SCALE GENOMIC DNA]</scope>
    <source>
        <strain evidence="1 2">RI</strain>
    </source>
</reference>
<dbReference type="EMBL" id="LN871599">
    <property type="protein sequence ID" value="CCF75238.1"/>
    <property type="molecule type" value="Genomic_DNA"/>
</dbReference>
<dbReference type="GeneID" id="24425684"/>
<protein>
    <submittedName>
        <fullName evidence="1">Uncharacterized protein</fullName>
    </submittedName>
</protein>
<reference evidence="1 2" key="1">
    <citation type="journal article" date="2012" name="Nucleic Acids Res.">
        <title>Sequencing of the smallest Apicomplexan genome from the human pathogen Babesia microti.</title>
        <authorList>
            <person name="Cornillot E."/>
            <person name="Hadj-Kaddour K."/>
            <person name="Dassouli A."/>
            <person name="Noel B."/>
            <person name="Ranwez V."/>
            <person name="Vacherie B."/>
            <person name="Augagneur Y."/>
            <person name="Bres V."/>
            <person name="Duclos A."/>
            <person name="Randazzo S."/>
            <person name="Carcy B."/>
            <person name="Debierre-Grockiego F."/>
            <person name="Delbecq S."/>
            <person name="Moubri-Menage K."/>
            <person name="Shams-Eldin H."/>
            <person name="Usmani-Brown S."/>
            <person name="Bringaud F."/>
            <person name="Wincker P."/>
            <person name="Vivares C.P."/>
            <person name="Schwarz R.T."/>
            <person name="Schetters T.P."/>
            <person name="Krause P.J."/>
            <person name="Gorenflot A."/>
            <person name="Berry V."/>
            <person name="Barbe V."/>
            <person name="Ben Mamoun C."/>
        </authorList>
    </citation>
    <scope>NUCLEOTIDE SEQUENCE [LARGE SCALE GENOMIC DNA]</scope>
    <source>
        <strain evidence="1 2">RI</strain>
    </source>
</reference>